<organism evidence="2 3">
    <name type="scientific">Ophiobolus disseminans</name>
    <dbReference type="NCBI Taxonomy" id="1469910"/>
    <lineage>
        <taxon>Eukaryota</taxon>
        <taxon>Fungi</taxon>
        <taxon>Dikarya</taxon>
        <taxon>Ascomycota</taxon>
        <taxon>Pezizomycotina</taxon>
        <taxon>Dothideomycetes</taxon>
        <taxon>Pleosporomycetidae</taxon>
        <taxon>Pleosporales</taxon>
        <taxon>Pleosporineae</taxon>
        <taxon>Phaeosphaeriaceae</taxon>
        <taxon>Ophiobolus</taxon>
    </lineage>
</organism>
<feature type="compositionally biased region" description="Polar residues" evidence="1">
    <location>
        <begin position="14"/>
        <end position="23"/>
    </location>
</feature>
<name>A0A6A7A7I9_9PLEO</name>
<reference evidence="2" key="1">
    <citation type="journal article" date="2020" name="Stud. Mycol.">
        <title>101 Dothideomycetes genomes: a test case for predicting lifestyles and emergence of pathogens.</title>
        <authorList>
            <person name="Haridas S."/>
            <person name="Albert R."/>
            <person name="Binder M."/>
            <person name="Bloem J."/>
            <person name="Labutti K."/>
            <person name="Salamov A."/>
            <person name="Andreopoulos B."/>
            <person name="Baker S."/>
            <person name="Barry K."/>
            <person name="Bills G."/>
            <person name="Bluhm B."/>
            <person name="Cannon C."/>
            <person name="Castanera R."/>
            <person name="Culley D."/>
            <person name="Daum C."/>
            <person name="Ezra D."/>
            <person name="Gonzalez J."/>
            <person name="Henrissat B."/>
            <person name="Kuo A."/>
            <person name="Liang C."/>
            <person name="Lipzen A."/>
            <person name="Lutzoni F."/>
            <person name="Magnuson J."/>
            <person name="Mondo S."/>
            <person name="Nolan M."/>
            <person name="Ohm R."/>
            <person name="Pangilinan J."/>
            <person name="Park H.-J."/>
            <person name="Ramirez L."/>
            <person name="Alfaro M."/>
            <person name="Sun H."/>
            <person name="Tritt A."/>
            <person name="Yoshinaga Y."/>
            <person name="Zwiers L.-H."/>
            <person name="Turgeon B."/>
            <person name="Goodwin S."/>
            <person name="Spatafora J."/>
            <person name="Crous P."/>
            <person name="Grigoriev I."/>
        </authorList>
    </citation>
    <scope>NUCLEOTIDE SEQUENCE</scope>
    <source>
        <strain evidence="2">CBS 113818</strain>
    </source>
</reference>
<feature type="region of interest" description="Disordered" evidence="1">
    <location>
        <begin position="1"/>
        <end position="76"/>
    </location>
</feature>
<dbReference type="Proteomes" id="UP000799424">
    <property type="component" value="Unassembled WGS sequence"/>
</dbReference>
<sequence>MISGLQPSRPKPPQQSAQPTYAHQQRRAVHEGVQYLPPSPPQATAHQAGPTRPRSQIEAMPPQDAPHAATPLYTPPHPFYDSAIRHPVFFTQNLKKPPFPIPQIASQGWSPVANGYIMEQQRVLNAEARTKL</sequence>
<accession>A0A6A7A7I9</accession>
<keyword evidence="3" id="KW-1185">Reference proteome</keyword>
<gene>
    <name evidence="2" type="ORF">CC86DRAFT_318452</name>
</gene>
<dbReference type="EMBL" id="MU006221">
    <property type="protein sequence ID" value="KAF2829261.1"/>
    <property type="molecule type" value="Genomic_DNA"/>
</dbReference>
<protein>
    <submittedName>
        <fullName evidence="2">Uncharacterized protein</fullName>
    </submittedName>
</protein>
<proteinExistence type="predicted"/>
<evidence type="ECO:0000313" key="2">
    <source>
        <dbReference type="EMBL" id="KAF2829261.1"/>
    </source>
</evidence>
<evidence type="ECO:0000313" key="3">
    <source>
        <dbReference type="Proteomes" id="UP000799424"/>
    </source>
</evidence>
<evidence type="ECO:0000256" key="1">
    <source>
        <dbReference type="SAM" id="MobiDB-lite"/>
    </source>
</evidence>
<dbReference type="OrthoDB" id="3535086at2759"/>
<dbReference type="AlphaFoldDB" id="A0A6A7A7I9"/>